<accession>A0ABS5HFJ3</accession>
<dbReference type="PANTHER" id="PTHR35936">
    <property type="entry name" value="MEMBRANE-BOUND LYTIC MUREIN TRANSGLYCOSYLASE F"/>
    <property type="match status" value="1"/>
</dbReference>
<dbReference type="InterPro" id="IPR001638">
    <property type="entry name" value="Solute-binding_3/MltF_N"/>
</dbReference>
<name>A0ABS5HFJ3_9BACT</name>
<evidence type="ECO:0000256" key="1">
    <source>
        <dbReference type="ARBA" id="ARBA00004196"/>
    </source>
</evidence>
<evidence type="ECO:0000313" key="6">
    <source>
        <dbReference type="EMBL" id="MBR8463046.1"/>
    </source>
</evidence>
<dbReference type="Gene3D" id="3.40.190.10">
    <property type="entry name" value="Periplasmic binding protein-like II"/>
    <property type="match status" value="2"/>
</dbReference>
<feature type="domain" description="Solute-binding protein family 3/N-terminal" evidence="5">
    <location>
        <begin position="36"/>
        <end position="253"/>
    </location>
</feature>
<dbReference type="RefSeq" id="WP_212141333.1">
    <property type="nucleotide sequence ID" value="NZ_JAGSSW010000001.1"/>
</dbReference>
<dbReference type="SUPFAM" id="SSF53850">
    <property type="entry name" value="Periplasmic binding protein-like II"/>
    <property type="match status" value="1"/>
</dbReference>
<dbReference type="PROSITE" id="PS01039">
    <property type="entry name" value="SBP_BACTERIAL_3"/>
    <property type="match status" value="1"/>
</dbReference>
<organism evidence="6 7">
    <name type="scientific">Campylobacter anatolicus</name>
    <dbReference type="NCBI Taxonomy" id="2829105"/>
    <lineage>
        <taxon>Bacteria</taxon>
        <taxon>Pseudomonadati</taxon>
        <taxon>Campylobacterota</taxon>
        <taxon>Epsilonproteobacteria</taxon>
        <taxon>Campylobacterales</taxon>
        <taxon>Campylobacteraceae</taxon>
        <taxon>Campylobacter</taxon>
    </lineage>
</organism>
<dbReference type="InterPro" id="IPR018313">
    <property type="entry name" value="SBP_3_CS"/>
</dbReference>
<reference evidence="6 7" key="1">
    <citation type="submission" date="2021-04" db="EMBL/GenBank/DDBJ databases">
        <title>Molecular and phenotypic characterization and identification of bacterial isolates recovered from the Anatolian ground squirrels (Spermophilus xanthoprymnus) and which have the potential to form a new species in the Campylobacter genus.</title>
        <authorList>
            <person name="Aydin F."/>
            <person name="Abay S."/>
            <person name="Kayman T."/>
            <person name="Karakaya E."/>
            <person name="Mustak H.K."/>
            <person name="Mustak I.B."/>
            <person name="Bilgin N."/>
            <person name="Duzler A."/>
            <person name="Sahin O."/>
            <person name="Guran O."/>
            <person name="Saticioglu I.B."/>
        </authorList>
    </citation>
    <scope>NUCLEOTIDE SEQUENCE [LARGE SCALE GENOMIC DNA]</scope>
    <source>
        <strain evidence="7">faydin-G24</strain>
    </source>
</reference>
<keyword evidence="7" id="KW-1185">Reference proteome</keyword>
<evidence type="ECO:0000259" key="5">
    <source>
        <dbReference type="SMART" id="SM00062"/>
    </source>
</evidence>
<comment type="caution">
    <text evidence="6">The sequence shown here is derived from an EMBL/GenBank/DDBJ whole genome shotgun (WGS) entry which is preliminary data.</text>
</comment>
<dbReference type="PROSITE" id="PS51257">
    <property type="entry name" value="PROKAR_LIPOPROTEIN"/>
    <property type="match status" value="1"/>
</dbReference>
<evidence type="ECO:0000256" key="4">
    <source>
        <dbReference type="RuleBase" id="RU003744"/>
    </source>
</evidence>
<evidence type="ECO:0000313" key="7">
    <source>
        <dbReference type="Proteomes" id="UP000682951"/>
    </source>
</evidence>
<evidence type="ECO:0000256" key="2">
    <source>
        <dbReference type="ARBA" id="ARBA00010333"/>
    </source>
</evidence>
<dbReference type="EMBL" id="JAGSSW010000001">
    <property type="protein sequence ID" value="MBR8463046.1"/>
    <property type="molecule type" value="Genomic_DNA"/>
</dbReference>
<dbReference type="SMART" id="SM00062">
    <property type="entry name" value="PBPb"/>
    <property type="match status" value="1"/>
</dbReference>
<dbReference type="Proteomes" id="UP000682951">
    <property type="component" value="Unassembled WGS sequence"/>
</dbReference>
<evidence type="ECO:0000256" key="3">
    <source>
        <dbReference type="ARBA" id="ARBA00022729"/>
    </source>
</evidence>
<dbReference type="PANTHER" id="PTHR35936:SF17">
    <property type="entry name" value="ARGININE-BINDING EXTRACELLULAR PROTEIN ARTP"/>
    <property type="match status" value="1"/>
</dbReference>
<gene>
    <name evidence="6" type="ORF">KDD93_00460</name>
</gene>
<comment type="subcellular location">
    <subcellularLocation>
        <location evidence="1">Cell envelope</location>
    </subcellularLocation>
</comment>
<comment type="similarity">
    <text evidence="2 4">Belongs to the bacterial solute-binding protein 3 family.</text>
</comment>
<proteinExistence type="inferred from homology"/>
<protein>
    <submittedName>
        <fullName evidence="6">Transporter substrate-binding domain-containing protein</fullName>
    </submittedName>
</protein>
<sequence length="253" mass="27863">MKKILSFIATALLFVGCVSDTEKESTKTETNIGEKILRIGMSMDYPPFDYLDSSNKPTGFDVDMIAEVAKRINLKYELNNISFDGLIPALKSGKIDAILSSMSATAERRGSVDFTNTYFIGENIYLRQKGTDITMDNIEGKRIGFQQGTIQELVAKAVKDAKIMPSDAMPAAILALKAGKVDIVITDASTGLSYIKQNPDIESFHKELDGSEGLSMAFDKGKHTELIAKINKTLKDMKKDGSIDKILVKYELK</sequence>
<dbReference type="Pfam" id="PF00497">
    <property type="entry name" value="SBP_bac_3"/>
    <property type="match status" value="1"/>
</dbReference>
<keyword evidence="3" id="KW-0732">Signal</keyword>